<feature type="DNA-binding region" description="H-T-H motif" evidence="2">
    <location>
        <begin position="32"/>
        <end position="51"/>
    </location>
</feature>
<dbReference type="PRINTS" id="PR00455">
    <property type="entry name" value="HTHTETR"/>
</dbReference>
<reference evidence="4 5" key="1">
    <citation type="journal article" date="2018" name="Environ. Microbiol.">
        <title>Genomes of ubiquitous marine and hypersaline Hydrogenovibrio, Thiomicrorhabdus and Thiomicrospira spp. encode a diversity of mechanisms to sustain chemolithoautotrophy in heterogeneous environments.</title>
        <authorList>
            <person name="Scott K.M."/>
            <person name="Williams J."/>
            <person name="Porter C.M.B."/>
            <person name="Russel S."/>
            <person name="Harmer T.L."/>
            <person name="Paul J.H."/>
            <person name="Antonen K.M."/>
            <person name="Bridges M.K."/>
            <person name="Camper G.J."/>
            <person name="Campla C.K."/>
            <person name="Casella L.G."/>
            <person name="Chase E."/>
            <person name="Conrad J.W."/>
            <person name="Cruz M.C."/>
            <person name="Dunlap D.S."/>
            <person name="Duran L."/>
            <person name="Fahsbender E.M."/>
            <person name="Goldsmith D.B."/>
            <person name="Keeley R.F."/>
            <person name="Kondoff M.R."/>
            <person name="Kussy B.I."/>
            <person name="Lane M.K."/>
            <person name="Lawler S."/>
            <person name="Leigh B.A."/>
            <person name="Lewis C."/>
            <person name="Lostal L.M."/>
            <person name="Marking D."/>
            <person name="Mancera P.A."/>
            <person name="McClenthan E.C."/>
            <person name="McIntyre E.A."/>
            <person name="Mine J.A."/>
            <person name="Modi S."/>
            <person name="Moore B.D."/>
            <person name="Morgan W.A."/>
            <person name="Nelson K.M."/>
            <person name="Nguyen K.N."/>
            <person name="Ogburn N."/>
            <person name="Parrino D.G."/>
            <person name="Pedapudi A.D."/>
            <person name="Pelham R.P."/>
            <person name="Preece A.M."/>
            <person name="Rampersad E.A."/>
            <person name="Richardson J.C."/>
            <person name="Rodgers C.M."/>
            <person name="Schaffer B.L."/>
            <person name="Sheridan N.E."/>
            <person name="Solone M.R."/>
            <person name="Staley Z.R."/>
            <person name="Tabuchi M."/>
            <person name="Waide R.J."/>
            <person name="Wanjugi P.W."/>
            <person name="Young S."/>
            <person name="Clum A."/>
            <person name="Daum C."/>
            <person name="Huntemann M."/>
            <person name="Ivanova N."/>
            <person name="Kyrpides N."/>
            <person name="Mikhailova N."/>
            <person name="Palaniappan K."/>
            <person name="Pillay M."/>
            <person name="Reddy T.B.K."/>
            <person name="Shapiro N."/>
            <person name="Stamatis D."/>
            <person name="Varghese N."/>
            <person name="Woyke T."/>
            <person name="Boden R."/>
            <person name="Freyermuth S.K."/>
            <person name="Kerfeld C.A."/>
        </authorList>
    </citation>
    <scope>NUCLEOTIDE SEQUENCE [LARGE SCALE GENOMIC DNA]</scope>
    <source>
        <strain evidence="4 5">JR-2</strain>
    </source>
</reference>
<dbReference type="Pfam" id="PF17938">
    <property type="entry name" value="TetR_C_29"/>
    <property type="match status" value="1"/>
</dbReference>
<sequence>MKPNTRKPNATALKIQLCATEMFAEKGYEGTIMDELTERTGVNKASIYYHFRDKATLYEHCLTQLFASVAAPVADAVDQASTPHEKLAIFIQSFAEQAREKPAMPSILMREIASGGQHMPDTARQQMQRLLSTLKNLLNQGQQEGIFESFNALTPHFMVIGSLCFFLTSQPMRDRIDSPEKIDPELNEFTHQLIRILQSGLAKTTKGA</sequence>
<keyword evidence="5" id="KW-1185">Reference proteome</keyword>
<dbReference type="Proteomes" id="UP000285478">
    <property type="component" value="Chromosome"/>
</dbReference>
<organism evidence="4 5">
    <name type="scientific">Hydrogenovibrio thermophilus</name>
    <dbReference type="NCBI Taxonomy" id="265883"/>
    <lineage>
        <taxon>Bacteria</taxon>
        <taxon>Pseudomonadati</taxon>
        <taxon>Pseudomonadota</taxon>
        <taxon>Gammaproteobacteria</taxon>
        <taxon>Thiotrichales</taxon>
        <taxon>Piscirickettsiaceae</taxon>
        <taxon>Hydrogenovibrio</taxon>
    </lineage>
</organism>
<feature type="domain" description="HTH tetR-type" evidence="3">
    <location>
        <begin position="9"/>
        <end position="69"/>
    </location>
</feature>
<protein>
    <submittedName>
        <fullName evidence="4">TetR/AcrR family transcriptional regulator</fullName>
    </submittedName>
</protein>
<proteinExistence type="predicted"/>
<keyword evidence="1 2" id="KW-0238">DNA-binding</keyword>
<evidence type="ECO:0000256" key="2">
    <source>
        <dbReference type="PROSITE-ProRule" id="PRU00335"/>
    </source>
</evidence>
<evidence type="ECO:0000313" key="4">
    <source>
        <dbReference type="EMBL" id="QAB16047.1"/>
    </source>
</evidence>
<dbReference type="InterPro" id="IPR009057">
    <property type="entry name" value="Homeodomain-like_sf"/>
</dbReference>
<dbReference type="AlphaFoldDB" id="A0A410H570"/>
<dbReference type="Gene3D" id="1.10.10.60">
    <property type="entry name" value="Homeodomain-like"/>
    <property type="match status" value="1"/>
</dbReference>
<accession>A0A410H570</accession>
<dbReference type="PROSITE" id="PS50977">
    <property type="entry name" value="HTH_TETR_2"/>
    <property type="match status" value="1"/>
</dbReference>
<name>A0A410H570_9GAMM</name>
<dbReference type="KEGG" id="htr:EPV75_10400"/>
<dbReference type="RefSeq" id="WP_128385345.1">
    <property type="nucleotide sequence ID" value="NZ_CP035033.1"/>
</dbReference>
<dbReference type="Pfam" id="PF00440">
    <property type="entry name" value="TetR_N"/>
    <property type="match status" value="1"/>
</dbReference>
<gene>
    <name evidence="4" type="ORF">EPV75_10400</name>
</gene>
<dbReference type="GO" id="GO:0003677">
    <property type="term" value="F:DNA binding"/>
    <property type="evidence" value="ECO:0007669"/>
    <property type="project" value="UniProtKB-UniRule"/>
</dbReference>
<dbReference type="PANTHER" id="PTHR30328:SF54">
    <property type="entry name" value="HTH-TYPE TRANSCRIPTIONAL REPRESSOR SCO4008"/>
    <property type="match status" value="1"/>
</dbReference>
<dbReference type="EMBL" id="CP035033">
    <property type="protein sequence ID" value="QAB16047.1"/>
    <property type="molecule type" value="Genomic_DNA"/>
</dbReference>
<dbReference type="InterPro" id="IPR001647">
    <property type="entry name" value="HTH_TetR"/>
</dbReference>
<dbReference type="SUPFAM" id="SSF46689">
    <property type="entry name" value="Homeodomain-like"/>
    <property type="match status" value="1"/>
</dbReference>
<evidence type="ECO:0000256" key="1">
    <source>
        <dbReference type="ARBA" id="ARBA00023125"/>
    </source>
</evidence>
<dbReference type="InterPro" id="IPR036271">
    <property type="entry name" value="Tet_transcr_reg_TetR-rel_C_sf"/>
</dbReference>
<dbReference type="PANTHER" id="PTHR30328">
    <property type="entry name" value="TRANSCRIPTIONAL REPRESSOR"/>
    <property type="match status" value="1"/>
</dbReference>
<dbReference type="Gene3D" id="1.10.357.10">
    <property type="entry name" value="Tetracycline Repressor, domain 2"/>
    <property type="match status" value="1"/>
</dbReference>
<evidence type="ECO:0000313" key="5">
    <source>
        <dbReference type="Proteomes" id="UP000285478"/>
    </source>
</evidence>
<evidence type="ECO:0000259" key="3">
    <source>
        <dbReference type="PROSITE" id="PS50977"/>
    </source>
</evidence>
<dbReference type="SUPFAM" id="SSF48498">
    <property type="entry name" value="Tetracyclin repressor-like, C-terminal domain"/>
    <property type="match status" value="1"/>
</dbReference>
<dbReference type="InterPro" id="IPR050109">
    <property type="entry name" value="HTH-type_TetR-like_transc_reg"/>
</dbReference>
<dbReference type="InterPro" id="IPR041474">
    <property type="entry name" value="NicS_C"/>
</dbReference>